<evidence type="ECO:0000313" key="1">
    <source>
        <dbReference type="EnsemblPlants" id="TuG1812G0400003737.01.T01.cds363625"/>
    </source>
</evidence>
<dbReference type="Gramene" id="TuG1812G0400003737.01.T01">
    <property type="protein sequence ID" value="TuG1812G0400003737.01.T01.cds363625"/>
    <property type="gene ID" value="TuG1812G0400003737.01"/>
</dbReference>
<evidence type="ECO:0000313" key="2">
    <source>
        <dbReference type="Proteomes" id="UP000015106"/>
    </source>
</evidence>
<reference evidence="1" key="2">
    <citation type="submission" date="2018-03" db="EMBL/GenBank/DDBJ databases">
        <title>The Triticum urartu genome reveals the dynamic nature of wheat genome evolution.</title>
        <authorList>
            <person name="Ling H."/>
            <person name="Ma B."/>
            <person name="Shi X."/>
            <person name="Liu H."/>
            <person name="Dong L."/>
            <person name="Sun H."/>
            <person name="Cao Y."/>
            <person name="Gao Q."/>
            <person name="Zheng S."/>
            <person name="Li Y."/>
            <person name="Yu Y."/>
            <person name="Du H."/>
            <person name="Qi M."/>
            <person name="Li Y."/>
            <person name="Yu H."/>
            <person name="Cui Y."/>
            <person name="Wang N."/>
            <person name="Chen C."/>
            <person name="Wu H."/>
            <person name="Zhao Y."/>
            <person name="Zhang J."/>
            <person name="Li Y."/>
            <person name="Zhou W."/>
            <person name="Zhang B."/>
            <person name="Hu W."/>
            <person name="Eijk M."/>
            <person name="Tang J."/>
            <person name="Witsenboer H."/>
            <person name="Zhao S."/>
            <person name="Li Z."/>
            <person name="Zhang A."/>
            <person name="Wang D."/>
            <person name="Liang C."/>
        </authorList>
    </citation>
    <scope>NUCLEOTIDE SEQUENCE [LARGE SCALE GENOMIC DNA]</scope>
    <source>
        <strain evidence="1">cv. G1812</strain>
    </source>
</reference>
<name>A0A8R7Q8Q9_TRIUA</name>
<reference evidence="2" key="1">
    <citation type="journal article" date="2013" name="Nature">
        <title>Draft genome of the wheat A-genome progenitor Triticum urartu.</title>
        <authorList>
            <person name="Ling H.Q."/>
            <person name="Zhao S."/>
            <person name="Liu D."/>
            <person name="Wang J."/>
            <person name="Sun H."/>
            <person name="Zhang C."/>
            <person name="Fan H."/>
            <person name="Li D."/>
            <person name="Dong L."/>
            <person name="Tao Y."/>
            <person name="Gao C."/>
            <person name="Wu H."/>
            <person name="Li Y."/>
            <person name="Cui Y."/>
            <person name="Guo X."/>
            <person name="Zheng S."/>
            <person name="Wang B."/>
            <person name="Yu K."/>
            <person name="Liang Q."/>
            <person name="Yang W."/>
            <person name="Lou X."/>
            <person name="Chen J."/>
            <person name="Feng M."/>
            <person name="Jian J."/>
            <person name="Zhang X."/>
            <person name="Luo G."/>
            <person name="Jiang Y."/>
            <person name="Liu J."/>
            <person name="Wang Z."/>
            <person name="Sha Y."/>
            <person name="Zhang B."/>
            <person name="Wu H."/>
            <person name="Tang D."/>
            <person name="Shen Q."/>
            <person name="Xue P."/>
            <person name="Zou S."/>
            <person name="Wang X."/>
            <person name="Liu X."/>
            <person name="Wang F."/>
            <person name="Yang Y."/>
            <person name="An X."/>
            <person name="Dong Z."/>
            <person name="Zhang K."/>
            <person name="Zhang X."/>
            <person name="Luo M.C."/>
            <person name="Dvorak J."/>
            <person name="Tong Y."/>
            <person name="Wang J."/>
            <person name="Yang H."/>
            <person name="Li Z."/>
            <person name="Wang D."/>
            <person name="Zhang A."/>
            <person name="Wang J."/>
        </authorList>
    </citation>
    <scope>NUCLEOTIDE SEQUENCE</scope>
    <source>
        <strain evidence="2">cv. G1812</strain>
    </source>
</reference>
<dbReference type="EnsemblPlants" id="TuG1812G0400003737.01.T01">
    <property type="protein sequence ID" value="TuG1812G0400003737.01.T01.cds363625"/>
    <property type="gene ID" value="TuG1812G0400003737.01"/>
</dbReference>
<dbReference type="Proteomes" id="UP000015106">
    <property type="component" value="Chromosome 4"/>
</dbReference>
<dbReference type="AlphaFoldDB" id="A0A8R7Q8Q9"/>
<keyword evidence="2" id="KW-1185">Reference proteome</keyword>
<sequence>SELPICVKLDTLSVVNVLKEKDLHRSMFASLIAEINHLLSPRFGSGLREVVKQIVMMMLFD</sequence>
<proteinExistence type="predicted"/>
<accession>A0A8R7Q8Q9</accession>
<reference evidence="1" key="3">
    <citation type="submission" date="2022-06" db="UniProtKB">
        <authorList>
            <consortium name="EnsemblPlants"/>
        </authorList>
    </citation>
    <scope>IDENTIFICATION</scope>
</reference>
<protein>
    <submittedName>
        <fullName evidence="1">Uncharacterized protein</fullName>
    </submittedName>
</protein>
<organism evidence="1 2">
    <name type="scientific">Triticum urartu</name>
    <name type="common">Red wild einkorn</name>
    <name type="synonym">Crithodium urartu</name>
    <dbReference type="NCBI Taxonomy" id="4572"/>
    <lineage>
        <taxon>Eukaryota</taxon>
        <taxon>Viridiplantae</taxon>
        <taxon>Streptophyta</taxon>
        <taxon>Embryophyta</taxon>
        <taxon>Tracheophyta</taxon>
        <taxon>Spermatophyta</taxon>
        <taxon>Magnoliopsida</taxon>
        <taxon>Liliopsida</taxon>
        <taxon>Poales</taxon>
        <taxon>Poaceae</taxon>
        <taxon>BOP clade</taxon>
        <taxon>Pooideae</taxon>
        <taxon>Triticodae</taxon>
        <taxon>Triticeae</taxon>
        <taxon>Triticinae</taxon>
        <taxon>Triticum</taxon>
    </lineage>
</organism>